<keyword evidence="1" id="KW-0812">Transmembrane</keyword>
<evidence type="ECO:0000259" key="2">
    <source>
        <dbReference type="Pfam" id="PF06568"/>
    </source>
</evidence>
<protein>
    <submittedName>
        <fullName evidence="3">DUF1127 domain-containing protein</fullName>
    </submittedName>
</protein>
<reference evidence="3" key="1">
    <citation type="submission" date="2023-01" db="EMBL/GenBank/DDBJ databases">
        <title>Comparative genomic analysis of cold water coral derived Sulfitobacter faviae: insights into their metabolism and habitat adaptation.</title>
        <authorList>
            <person name="Guo Y."/>
            <person name="Lin S."/>
            <person name="Huang Z."/>
            <person name="Tang K."/>
            <person name="Wang X."/>
        </authorList>
    </citation>
    <scope>NUCLEOTIDE SEQUENCE</scope>
    <source>
        <strain evidence="3">SCSIO W_1865</strain>
    </source>
</reference>
<keyword evidence="1" id="KW-1133">Transmembrane helix</keyword>
<feature type="domain" description="YjiS-like" evidence="2">
    <location>
        <begin position="27"/>
        <end position="63"/>
    </location>
</feature>
<dbReference type="Pfam" id="PF06568">
    <property type="entry name" value="YjiS-like"/>
    <property type="match status" value="1"/>
</dbReference>
<evidence type="ECO:0000313" key="3">
    <source>
        <dbReference type="EMBL" id="WCE69699.1"/>
    </source>
</evidence>
<sequence>MAAFDTTRTAYGSPSAVTRILGFFGTFFAAVEAWQDSRATRKALSDLTDLELQDIGLIRGDIDFVAQSHFVR</sequence>
<organism evidence="3 4">
    <name type="scientific">Sulfitobacter faviae</name>
    <dbReference type="NCBI Taxonomy" id="1775881"/>
    <lineage>
        <taxon>Bacteria</taxon>
        <taxon>Pseudomonadati</taxon>
        <taxon>Pseudomonadota</taxon>
        <taxon>Alphaproteobacteria</taxon>
        <taxon>Rhodobacterales</taxon>
        <taxon>Roseobacteraceae</taxon>
        <taxon>Sulfitobacter</taxon>
    </lineage>
</organism>
<keyword evidence="1" id="KW-0472">Membrane</keyword>
<feature type="transmembrane region" description="Helical" evidence="1">
    <location>
        <begin position="16"/>
        <end position="34"/>
    </location>
</feature>
<name>A0AAX3LM42_9RHOB</name>
<evidence type="ECO:0000313" key="4">
    <source>
        <dbReference type="Proteomes" id="UP001210770"/>
    </source>
</evidence>
<gene>
    <name evidence="3" type="ORF">PL336_12945</name>
</gene>
<dbReference type="Proteomes" id="UP001210770">
    <property type="component" value="Chromosome"/>
</dbReference>
<proteinExistence type="predicted"/>
<dbReference type="RefSeq" id="WP_271688064.1">
    <property type="nucleotide sequence ID" value="NZ_CP116423.1"/>
</dbReference>
<dbReference type="InterPro" id="IPR009506">
    <property type="entry name" value="YjiS-like"/>
</dbReference>
<accession>A0AAX3LM42</accession>
<evidence type="ECO:0000256" key="1">
    <source>
        <dbReference type="SAM" id="Phobius"/>
    </source>
</evidence>
<dbReference type="AlphaFoldDB" id="A0AAX3LM42"/>
<dbReference type="EMBL" id="CP116423">
    <property type="protein sequence ID" value="WCE69699.1"/>
    <property type="molecule type" value="Genomic_DNA"/>
</dbReference>